<dbReference type="Pfam" id="PF08220">
    <property type="entry name" value="HTH_DeoR"/>
    <property type="match status" value="1"/>
</dbReference>
<evidence type="ECO:0000313" key="7">
    <source>
        <dbReference type="Proteomes" id="UP000051749"/>
    </source>
</evidence>
<proteinExistence type="predicted"/>
<dbReference type="PROSITE" id="PS51000">
    <property type="entry name" value="HTH_DEOR_2"/>
    <property type="match status" value="1"/>
</dbReference>
<reference evidence="6 8" key="2">
    <citation type="submission" date="2016-10" db="EMBL/GenBank/DDBJ databases">
        <authorList>
            <person name="Varghese N."/>
            <person name="Submissions S."/>
        </authorList>
    </citation>
    <scope>NUCLEOTIDE SEQUENCE [LARGE SCALE GENOMIC DNA]</scope>
    <source>
        <strain evidence="6 8">CGMCC 1.3889</strain>
    </source>
</reference>
<evidence type="ECO:0000256" key="2">
    <source>
        <dbReference type="ARBA" id="ARBA00023125"/>
    </source>
</evidence>
<dbReference type="Proteomes" id="UP000182818">
    <property type="component" value="Unassembled WGS sequence"/>
</dbReference>
<dbReference type="RefSeq" id="WP_082623542.1">
    <property type="nucleotide sequence ID" value="NZ_OZ061250.1"/>
</dbReference>
<dbReference type="SMART" id="SM00420">
    <property type="entry name" value="HTH_DEOR"/>
    <property type="match status" value="1"/>
</dbReference>
<reference evidence="5 7" key="1">
    <citation type="journal article" date="2015" name="Genome Announc.">
        <title>Expanding the biotechnology potential of lactobacilli through comparative genomics of 213 strains and associated genera.</title>
        <authorList>
            <person name="Sun Z."/>
            <person name="Harris H.M."/>
            <person name="McCann A."/>
            <person name="Guo C."/>
            <person name="Argimon S."/>
            <person name="Zhang W."/>
            <person name="Yang X."/>
            <person name="Jeffery I.B."/>
            <person name="Cooney J.C."/>
            <person name="Kagawa T.F."/>
            <person name="Liu W."/>
            <person name="Song Y."/>
            <person name="Salvetti E."/>
            <person name="Wrobel A."/>
            <person name="Rasinkangas P."/>
            <person name="Parkhill J."/>
            <person name="Rea M.C."/>
            <person name="O'Sullivan O."/>
            <person name="Ritari J."/>
            <person name="Douillard F.P."/>
            <person name="Paul Ross R."/>
            <person name="Yang R."/>
            <person name="Briner A.E."/>
            <person name="Felis G.E."/>
            <person name="de Vos W.M."/>
            <person name="Barrangou R."/>
            <person name="Klaenhammer T.R."/>
            <person name="Caufield P.W."/>
            <person name="Cui Y."/>
            <person name="Zhang H."/>
            <person name="O'Toole P.W."/>
        </authorList>
    </citation>
    <scope>NUCLEOTIDE SEQUENCE [LARGE SCALE GENOMIC DNA]</scope>
    <source>
        <strain evidence="5 7">DSM 22301</strain>
    </source>
</reference>
<dbReference type="InterPro" id="IPR018356">
    <property type="entry name" value="Tscrpt_reg_HTH_DeoR_CS"/>
</dbReference>
<evidence type="ECO:0000256" key="1">
    <source>
        <dbReference type="ARBA" id="ARBA00023015"/>
    </source>
</evidence>
<dbReference type="AlphaFoldDB" id="A0A0R2JY13"/>
<organism evidence="5 7">
    <name type="scientific">Pediococcus ethanolidurans</name>
    <dbReference type="NCBI Taxonomy" id="319653"/>
    <lineage>
        <taxon>Bacteria</taxon>
        <taxon>Bacillati</taxon>
        <taxon>Bacillota</taxon>
        <taxon>Bacilli</taxon>
        <taxon>Lactobacillales</taxon>
        <taxon>Lactobacillaceae</taxon>
        <taxon>Pediococcus</taxon>
    </lineage>
</organism>
<keyword evidence="3" id="KW-0804">Transcription</keyword>
<dbReference type="OrthoDB" id="9797223at2"/>
<dbReference type="SMART" id="SM01134">
    <property type="entry name" value="DeoRC"/>
    <property type="match status" value="1"/>
</dbReference>
<dbReference type="SUPFAM" id="SSF46785">
    <property type="entry name" value="Winged helix' DNA-binding domain"/>
    <property type="match status" value="1"/>
</dbReference>
<dbReference type="SUPFAM" id="SSF100950">
    <property type="entry name" value="NagB/RpiA/CoA transferase-like"/>
    <property type="match status" value="1"/>
</dbReference>
<dbReference type="InterPro" id="IPR036388">
    <property type="entry name" value="WH-like_DNA-bd_sf"/>
</dbReference>
<accession>A0A0R2JY13</accession>
<dbReference type="InterPro" id="IPR036390">
    <property type="entry name" value="WH_DNA-bd_sf"/>
</dbReference>
<evidence type="ECO:0000256" key="3">
    <source>
        <dbReference type="ARBA" id="ARBA00023163"/>
    </source>
</evidence>
<dbReference type="GO" id="GO:0003677">
    <property type="term" value="F:DNA binding"/>
    <property type="evidence" value="ECO:0007669"/>
    <property type="project" value="UniProtKB-KW"/>
</dbReference>
<keyword evidence="1" id="KW-0805">Transcription regulation</keyword>
<dbReference type="PANTHER" id="PTHR30363">
    <property type="entry name" value="HTH-TYPE TRANSCRIPTIONAL REGULATOR SRLR-RELATED"/>
    <property type="match status" value="1"/>
</dbReference>
<comment type="caution">
    <text evidence="5">The sequence shown here is derived from an EMBL/GenBank/DDBJ whole genome shotgun (WGS) entry which is preliminary data.</text>
</comment>
<dbReference type="EMBL" id="FOGK01000015">
    <property type="protein sequence ID" value="SER74467.1"/>
    <property type="molecule type" value="Genomic_DNA"/>
</dbReference>
<dbReference type="Gene3D" id="3.40.50.1360">
    <property type="match status" value="1"/>
</dbReference>
<evidence type="ECO:0000313" key="6">
    <source>
        <dbReference type="EMBL" id="SER74467.1"/>
    </source>
</evidence>
<dbReference type="STRING" id="319653.SAMN04487973_1154"/>
<name>A0A0R2JY13_9LACO</name>
<dbReference type="PROSITE" id="PS00894">
    <property type="entry name" value="HTH_DEOR_1"/>
    <property type="match status" value="1"/>
</dbReference>
<sequence>MKVLTEERQQKIIRQLNENGIVKLQDLVETLNCSISTVRRDLQELEDHGKLVRVHGGAKQITTLQSEPGVLEKSSKNVQGKQKIAQLAVQQIKADEIIYLDAGTSTEAMIPFMTGLDSILVVTNGVQLASKLADINIKTYLVGGELKNTTKAIIGADVVETINNFRFNRAFIGVNGVHRKFGFTTPDPNEAAVKRAVLKQSELSYFLADTSKLNEVSFAKIAALNAGVLLTDEHNHETLQQFEQAKKVMEAKR</sequence>
<dbReference type="InterPro" id="IPR001034">
    <property type="entry name" value="DeoR_HTH"/>
</dbReference>
<keyword evidence="8" id="KW-1185">Reference proteome</keyword>
<dbReference type="Gene3D" id="1.10.10.10">
    <property type="entry name" value="Winged helix-like DNA-binding domain superfamily/Winged helix DNA-binding domain"/>
    <property type="match status" value="1"/>
</dbReference>
<dbReference type="InterPro" id="IPR050313">
    <property type="entry name" value="Carb_Metab_HTH_regulators"/>
</dbReference>
<evidence type="ECO:0000313" key="8">
    <source>
        <dbReference type="Proteomes" id="UP000182818"/>
    </source>
</evidence>
<evidence type="ECO:0000313" key="5">
    <source>
        <dbReference type="EMBL" id="KRN82035.1"/>
    </source>
</evidence>
<dbReference type="Proteomes" id="UP000051749">
    <property type="component" value="Unassembled WGS sequence"/>
</dbReference>
<dbReference type="InterPro" id="IPR037171">
    <property type="entry name" value="NagB/RpiA_transferase-like"/>
</dbReference>
<evidence type="ECO:0000259" key="4">
    <source>
        <dbReference type="PROSITE" id="PS51000"/>
    </source>
</evidence>
<dbReference type="GO" id="GO:0003700">
    <property type="term" value="F:DNA-binding transcription factor activity"/>
    <property type="evidence" value="ECO:0007669"/>
    <property type="project" value="InterPro"/>
</dbReference>
<dbReference type="Pfam" id="PF00455">
    <property type="entry name" value="DeoRC"/>
    <property type="match status" value="1"/>
</dbReference>
<dbReference type="PANTHER" id="PTHR30363:SF56">
    <property type="entry name" value="TRANSCRIPTIONAL REGULATOR, DEOR FAMILY"/>
    <property type="match status" value="1"/>
</dbReference>
<dbReference type="InterPro" id="IPR014036">
    <property type="entry name" value="DeoR-like_C"/>
</dbReference>
<feature type="domain" description="HTH deoR-type" evidence="4">
    <location>
        <begin position="5"/>
        <end position="60"/>
    </location>
</feature>
<gene>
    <name evidence="5" type="ORF">IV87_GL000534</name>
    <name evidence="6" type="ORF">SAMN04487973_1154</name>
</gene>
<dbReference type="PRINTS" id="PR00037">
    <property type="entry name" value="HTHLACR"/>
</dbReference>
<dbReference type="EMBL" id="JQBY01000015">
    <property type="protein sequence ID" value="KRN82035.1"/>
    <property type="molecule type" value="Genomic_DNA"/>
</dbReference>
<keyword evidence="2" id="KW-0238">DNA-binding</keyword>
<protein>
    <submittedName>
        <fullName evidence="5">Deor family transcriptional regulator</fullName>
    </submittedName>
    <submittedName>
        <fullName evidence="6">Transcriptional regulator, DeoR family</fullName>
    </submittedName>
</protein>
<dbReference type="PATRIC" id="fig|319653.3.peg.544"/>